<comment type="caution">
    <text evidence="3">The sequence shown here is derived from an EMBL/GenBank/DDBJ whole genome shotgun (WGS) entry which is preliminary data.</text>
</comment>
<dbReference type="SUPFAM" id="SSF52833">
    <property type="entry name" value="Thioredoxin-like"/>
    <property type="match status" value="1"/>
</dbReference>
<dbReference type="InterPro" id="IPR036249">
    <property type="entry name" value="Thioredoxin-like_sf"/>
</dbReference>
<dbReference type="GO" id="GO:0043130">
    <property type="term" value="F:ubiquitin binding"/>
    <property type="evidence" value="ECO:0007669"/>
    <property type="project" value="TreeGrafter"/>
</dbReference>
<dbReference type="Pfam" id="PF00789">
    <property type="entry name" value="UBX"/>
    <property type="match status" value="1"/>
</dbReference>
<dbReference type="SMART" id="SM00166">
    <property type="entry name" value="UBX"/>
    <property type="match status" value="1"/>
</dbReference>
<keyword evidence="1" id="KW-0472">Membrane</keyword>
<dbReference type="Gene3D" id="3.10.20.90">
    <property type="entry name" value="Phosphatidylinositol 3-kinase Catalytic Subunit, Chain A, domain 1"/>
    <property type="match status" value="1"/>
</dbReference>
<dbReference type="EMBL" id="CAEFZW010000013">
    <property type="protein sequence ID" value="CAB4257085.1"/>
    <property type="molecule type" value="Genomic_DNA"/>
</dbReference>
<accession>A0A8H2VKQ7</accession>
<evidence type="ECO:0000313" key="3">
    <source>
        <dbReference type="EMBL" id="CAB4257085.1"/>
    </source>
</evidence>
<dbReference type="PANTHER" id="PTHR23322">
    <property type="entry name" value="FAS-ASSOCIATED PROTEIN"/>
    <property type="match status" value="1"/>
</dbReference>
<dbReference type="GO" id="GO:0005783">
    <property type="term" value="C:endoplasmic reticulum"/>
    <property type="evidence" value="ECO:0007669"/>
    <property type="project" value="TreeGrafter"/>
</dbReference>
<dbReference type="RefSeq" id="XP_041408929.1">
    <property type="nucleotide sequence ID" value="XM_041552995.1"/>
</dbReference>
<organism evidence="3 4">
    <name type="scientific">Maudiozyma barnettii</name>
    <dbReference type="NCBI Taxonomy" id="61262"/>
    <lineage>
        <taxon>Eukaryota</taxon>
        <taxon>Fungi</taxon>
        <taxon>Dikarya</taxon>
        <taxon>Ascomycota</taxon>
        <taxon>Saccharomycotina</taxon>
        <taxon>Saccharomycetes</taxon>
        <taxon>Saccharomycetales</taxon>
        <taxon>Saccharomycetaceae</taxon>
        <taxon>Maudiozyma</taxon>
    </lineage>
</organism>
<reference evidence="3 4" key="1">
    <citation type="submission" date="2020-05" db="EMBL/GenBank/DDBJ databases">
        <authorList>
            <person name="Casaregola S."/>
            <person name="Devillers H."/>
            <person name="Grondin C."/>
        </authorList>
    </citation>
    <scope>NUCLEOTIDE SEQUENCE [LARGE SCALE GENOMIC DNA]</scope>
    <source>
        <strain evidence="3 4">CLIB 1767</strain>
    </source>
</reference>
<dbReference type="PANTHER" id="PTHR23322:SF103">
    <property type="entry name" value="UBX DOMAIN-CONTAINING PROTEIN 3"/>
    <property type="match status" value="1"/>
</dbReference>
<dbReference type="InterPro" id="IPR001012">
    <property type="entry name" value="UBX_dom"/>
</dbReference>
<feature type="transmembrane region" description="Helical" evidence="1">
    <location>
        <begin position="54"/>
        <end position="77"/>
    </location>
</feature>
<evidence type="ECO:0000256" key="1">
    <source>
        <dbReference type="SAM" id="Phobius"/>
    </source>
</evidence>
<dbReference type="InterPro" id="IPR050730">
    <property type="entry name" value="UBX_domain-protein"/>
</dbReference>
<dbReference type="GO" id="GO:0036503">
    <property type="term" value="P:ERAD pathway"/>
    <property type="evidence" value="ECO:0007669"/>
    <property type="project" value="TreeGrafter"/>
</dbReference>
<feature type="domain" description="UBX" evidence="2">
    <location>
        <begin position="346"/>
        <end position="445"/>
    </location>
</feature>
<name>A0A8H2VKQ7_9SACH</name>
<dbReference type="SMART" id="SM00594">
    <property type="entry name" value="UAS"/>
    <property type="match status" value="1"/>
</dbReference>
<keyword evidence="4" id="KW-1185">Reference proteome</keyword>
<dbReference type="Proteomes" id="UP000644660">
    <property type="component" value="Unassembled WGS sequence"/>
</dbReference>
<protein>
    <submittedName>
        <fullName evidence="3">Similar to Saccharomyces cerevisiae YDL091C UBX3 UBX (Ubiquitin regulatory X) domain- containing protein that interacts with Cdc48p</fullName>
    </submittedName>
</protein>
<evidence type="ECO:0000259" key="2">
    <source>
        <dbReference type="PROSITE" id="PS50033"/>
    </source>
</evidence>
<dbReference type="OrthoDB" id="1026733at2759"/>
<dbReference type="CDD" id="cd01767">
    <property type="entry name" value="UBX"/>
    <property type="match status" value="1"/>
</dbReference>
<evidence type="ECO:0000313" key="4">
    <source>
        <dbReference type="Proteomes" id="UP000644660"/>
    </source>
</evidence>
<keyword evidence="1" id="KW-1133">Transmembrane helix</keyword>
<proteinExistence type="predicted"/>
<keyword evidence="1" id="KW-0812">Transmembrane</keyword>
<dbReference type="InterPro" id="IPR006577">
    <property type="entry name" value="UAS"/>
</dbReference>
<dbReference type="GeneID" id="64860193"/>
<dbReference type="Gene3D" id="3.40.30.10">
    <property type="entry name" value="Glutaredoxin"/>
    <property type="match status" value="1"/>
</dbReference>
<dbReference type="AlphaFoldDB" id="A0A8H2VKQ7"/>
<dbReference type="PROSITE" id="PS50033">
    <property type="entry name" value="UBX"/>
    <property type="match status" value="1"/>
</dbReference>
<dbReference type="SUPFAM" id="SSF54236">
    <property type="entry name" value="Ubiquitin-like"/>
    <property type="match status" value="1"/>
</dbReference>
<dbReference type="InterPro" id="IPR029071">
    <property type="entry name" value="Ubiquitin-like_domsf"/>
</dbReference>
<gene>
    <name evidence="3" type="ORF">KABA2_13S02640</name>
</gene>
<sequence length="445" mass="51260">MSVLGYRDTQDNVPGGFPDVSVANQLNSQNEDSQIPSHNGLQDITQYKISLNKILYMFFQIPLLLLSLLLTFTVFIITTSNKFLKVTNFYDSSHKQIDSKSNLFELLNTLSMESHSASTTEDISRYNFGSIYNSSNSIISGDNLQSSYTELLDACTKQYKFGFIYLHDKLKDDSMCFVDNILCTDQFINMVKKHQGLIWFGDITKAEGLQVANNWKVRHFPFVGVIMMKRSNKVELIAKAEGSLINYSPNKFERVLKKNQETLIQLIQQQQNIEMQRLIREQQDSRFRSSLRRDQERNHELEAARLREQQEAELHAQQAQEVIHQEELLKRWLVCRLHRLHPEPSTGDNVSKVAIKLGNGERVIRKFDASLPIEEIYAYVELRSKGILSLQYNDISDTIPPENYIHNYGFKLISPVPRVELQPETIIEESTAVFPSGNIIVEDLD</sequence>